<comment type="caution">
    <text evidence="2">The sequence shown here is derived from an EMBL/GenBank/DDBJ whole genome shotgun (WGS) entry which is preliminary data.</text>
</comment>
<feature type="transmembrane region" description="Helical" evidence="1">
    <location>
        <begin position="107"/>
        <end position="127"/>
    </location>
</feature>
<gene>
    <name evidence="2" type="ORF">ABB26_12375</name>
</gene>
<dbReference type="RefSeq" id="WP_057634567.1">
    <property type="nucleotide sequence ID" value="NZ_LDJI01000022.1"/>
</dbReference>
<name>A0A0R0C0I5_9GAMM</name>
<evidence type="ECO:0008006" key="4">
    <source>
        <dbReference type="Google" id="ProtNLM"/>
    </source>
</evidence>
<keyword evidence="1" id="KW-1133">Transmembrane helix</keyword>
<protein>
    <recommendedName>
        <fullName evidence="4">Transmembrane protein</fullName>
    </recommendedName>
</protein>
<dbReference type="AlphaFoldDB" id="A0A0R0C0I5"/>
<dbReference type="Proteomes" id="UP000050864">
    <property type="component" value="Unassembled WGS sequence"/>
</dbReference>
<evidence type="ECO:0000313" key="3">
    <source>
        <dbReference type="Proteomes" id="UP000050864"/>
    </source>
</evidence>
<keyword evidence="1" id="KW-0812">Transmembrane</keyword>
<feature type="transmembrane region" description="Helical" evidence="1">
    <location>
        <begin position="58"/>
        <end position="76"/>
    </location>
</feature>
<reference evidence="2 3" key="1">
    <citation type="submission" date="2015-05" db="EMBL/GenBank/DDBJ databases">
        <title>Genome sequencing and analysis of members of genus Stenotrophomonas.</title>
        <authorList>
            <person name="Patil P.P."/>
            <person name="Midha S."/>
            <person name="Patil P.B."/>
        </authorList>
    </citation>
    <scope>NUCLEOTIDE SEQUENCE [LARGE SCALE GENOMIC DNA]</scope>
    <source>
        <strain evidence="2 3">DSM 18929</strain>
    </source>
</reference>
<proteinExistence type="predicted"/>
<keyword evidence="1" id="KW-0472">Membrane</keyword>
<feature type="transmembrane region" description="Helical" evidence="1">
    <location>
        <begin position="21"/>
        <end position="46"/>
    </location>
</feature>
<evidence type="ECO:0000313" key="2">
    <source>
        <dbReference type="EMBL" id="KRG63469.1"/>
    </source>
</evidence>
<evidence type="ECO:0000256" key="1">
    <source>
        <dbReference type="SAM" id="Phobius"/>
    </source>
</evidence>
<sequence length="132" mass="14402">MDDSPYRSSITSIDVAPSGPLAKAIVLMAAMGALLGIIQLVMTTWAWRAEAVAQNATLWLMLGNSLPYFALAYGTYRRSRICACLLLVYAELHALLVVWLFSPLPAYALLVPLALLLVLVNGTLAVFRSHRL</sequence>
<accession>A0A0R0C0I5</accession>
<keyword evidence="3" id="KW-1185">Reference proteome</keyword>
<dbReference type="EMBL" id="LDJI01000022">
    <property type="protein sequence ID" value="KRG63469.1"/>
    <property type="molecule type" value="Genomic_DNA"/>
</dbReference>
<organism evidence="2 3">
    <name type="scientific">Stenotrophomonas humi</name>
    <dbReference type="NCBI Taxonomy" id="405444"/>
    <lineage>
        <taxon>Bacteria</taxon>
        <taxon>Pseudomonadati</taxon>
        <taxon>Pseudomonadota</taxon>
        <taxon>Gammaproteobacteria</taxon>
        <taxon>Lysobacterales</taxon>
        <taxon>Lysobacteraceae</taxon>
        <taxon>Stenotrophomonas</taxon>
    </lineage>
</organism>
<feature type="transmembrane region" description="Helical" evidence="1">
    <location>
        <begin position="83"/>
        <end position="101"/>
    </location>
</feature>
<dbReference type="PATRIC" id="fig|405444.3.peg.1568"/>